<name>A0AAV7MKR7_PLEWA</name>
<dbReference type="Proteomes" id="UP001066276">
    <property type="component" value="Chromosome 9"/>
</dbReference>
<feature type="chain" id="PRO_5043316776" evidence="1">
    <location>
        <begin position="18"/>
        <end position="119"/>
    </location>
</feature>
<dbReference type="AlphaFoldDB" id="A0AAV7MKR7"/>
<protein>
    <submittedName>
        <fullName evidence="2">Uncharacterized protein</fullName>
    </submittedName>
</protein>
<proteinExistence type="predicted"/>
<sequence length="119" mass="13571">KVLKLLPFLAKRLIVQALVISQLDYGNALYLGSPQYVIKPLQITQNVAAQLLMDLPRHWSAKTALKDLQRLPVEQRMQLKALCIFHKSLHKRGPILLRSLATPYIPSRAPQIFPYAFNT</sequence>
<gene>
    <name evidence="2" type="ORF">NDU88_001553</name>
</gene>
<evidence type="ECO:0000313" key="2">
    <source>
        <dbReference type="EMBL" id="KAJ1104138.1"/>
    </source>
</evidence>
<reference evidence="2" key="1">
    <citation type="journal article" date="2022" name="bioRxiv">
        <title>Sequencing and chromosome-scale assembly of the giantPleurodeles waltlgenome.</title>
        <authorList>
            <person name="Brown T."/>
            <person name="Elewa A."/>
            <person name="Iarovenko S."/>
            <person name="Subramanian E."/>
            <person name="Araus A.J."/>
            <person name="Petzold A."/>
            <person name="Susuki M."/>
            <person name="Suzuki K.-i.T."/>
            <person name="Hayashi T."/>
            <person name="Toyoda A."/>
            <person name="Oliveira C."/>
            <person name="Osipova E."/>
            <person name="Leigh N.D."/>
            <person name="Simon A."/>
            <person name="Yun M.H."/>
        </authorList>
    </citation>
    <scope>NUCLEOTIDE SEQUENCE</scope>
    <source>
        <strain evidence="2">20211129_DDA</strain>
        <tissue evidence="2">Liver</tissue>
    </source>
</reference>
<feature type="signal peptide" evidence="1">
    <location>
        <begin position="1"/>
        <end position="17"/>
    </location>
</feature>
<evidence type="ECO:0000256" key="1">
    <source>
        <dbReference type="SAM" id="SignalP"/>
    </source>
</evidence>
<keyword evidence="3" id="KW-1185">Reference proteome</keyword>
<evidence type="ECO:0000313" key="3">
    <source>
        <dbReference type="Proteomes" id="UP001066276"/>
    </source>
</evidence>
<dbReference type="EMBL" id="JANPWB010000013">
    <property type="protein sequence ID" value="KAJ1104138.1"/>
    <property type="molecule type" value="Genomic_DNA"/>
</dbReference>
<feature type="non-terminal residue" evidence="2">
    <location>
        <position position="1"/>
    </location>
</feature>
<feature type="non-terminal residue" evidence="2">
    <location>
        <position position="119"/>
    </location>
</feature>
<comment type="caution">
    <text evidence="2">The sequence shown here is derived from an EMBL/GenBank/DDBJ whole genome shotgun (WGS) entry which is preliminary data.</text>
</comment>
<organism evidence="2 3">
    <name type="scientific">Pleurodeles waltl</name>
    <name type="common">Iberian ribbed newt</name>
    <dbReference type="NCBI Taxonomy" id="8319"/>
    <lineage>
        <taxon>Eukaryota</taxon>
        <taxon>Metazoa</taxon>
        <taxon>Chordata</taxon>
        <taxon>Craniata</taxon>
        <taxon>Vertebrata</taxon>
        <taxon>Euteleostomi</taxon>
        <taxon>Amphibia</taxon>
        <taxon>Batrachia</taxon>
        <taxon>Caudata</taxon>
        <taxon>Salamandroidea</taxon>
        <taxon>Salamandridae</taxon>
        <taxon>Pleurodelinae</taxon>
        <taxon>Pleurodeles</taxon>
    </lineage>
</organism>
<keyword evidence="1" id="KW-0732">Signal</keyword>
<accession>A0AAV7MKR7</accession>